<evidence type="ECO:0000313" key="2">
    <source>
        <dbReference type="Proteomes" id="UP000031549"/>
    </source>
</evidence>
<dbReference type="EMBL" id="JTCM02000044">
    <property type="protein sequence ID" value="NEU74555.1"/>
    <property type="molecule type" value="Genomic_DNA"/>
</dbReference>
<dbReference type="Proteomes" id="UP000031549">
    <property type="component" value="Unassembled WGS sequence"/>
</dbReference>
<keyword evidence="2" id="KW-1185">Reference proteome</keyword>
<evidence type="ECO:0000313" key="1">
    <source>
        <dbReference type="EMBL" id="NEU74555.1"/>
    </source>
</evidence>
<name>A0A846HB13_9CYAN</name>
<accession>A0A846HB13</accession>
<protein>
    <submittedName>
        <fullName evidence="1">Uncharacterized protein</fullName>
    </submittedName>
</protein>
<reference evidence="1 2" key="1">
    <citation type="journal article" date="2015" name="Genome Announc.">
        <title>Draft Genome Sequence of Cyanobacterium Hassallia byssoidea Strain VB512170, Isolated from Monuments in India.</title>
        <authorList>
            <person name="Singh D."/>
            <person name="Chandrababunaidu M.M."/>
            <person name="Panda A."/>
            <person name="Sen D."/>
            <person name="Bhattacharyya S."/>
            <person name="Adhikary S.P."/>
            <person name="Tripathy S."/>
        </authorList>
    </citation>
    <scope>NUCLEOTIDE SEQUENCE [LARGE SCALE GENOMIC DNA]</scope>
    <source>
        <strain evidence="1 2">VB512170</strain>
    </source>
</reference>
<comment type="caution">
    <text evidence="1">The sequence shown here is derived from an EMBL/GenBank/DDBJ whole genome shotgun (WGS) entry which is preliminary data.</text>
</comment>
<dbReference type="AlphaFoldDB" id="A0A846HB13"/>
<sequence length="46" mass="5218">MKSAEKMWIAAFAFLLISFKLYIPNTKAIAEAVKSALIDYRPTQLN</sequence>
<proteinExistence type="predicted"/>
<organism evidence="1 2">
    <name type="scientific">Hassallia byssoidea VB512170</name>
    <dbReference type="NCBI Taxonomy" id="1304833"/>
    <lineage>
        <taxon>Bacteria</taxon>
        <taxon>Bacillati</taxon>
        <taxon>Cyanobacteriota</taxon>
        <taxon>Cyanophyceae</taxon>
        <taxon>Nostocales</taxon>
        <taxon>Tolypothrichaceae</taxon>
        <taxon>Hassallia</taxon>
    </lineage>
</organism>
<gene>
    <name evidence="1" type="ORF">PI95_018820</name>
</gene>
<dbReference type="RefSeq" id="WP_163519000.1">
    <property type="nucleotide sequence ID" value="NZ_JTCM02000044.1"/>
</dbReference>